<dbReference type="PANTHER" id="PTHR45632">
    <property type="entry name" value="LD33804P"/>
    <property type="match status" value="1"/>
</dbReference>
<sequence>MNATLRRCRHLIGLAGLLASAAAWATSPTPPTLVKVGELQLIDARQGAACVALGDFIYVFGGSAGGAITHAERIDTRTNQVERLPGKFVPRRYHNALTHAGKIYLFGGQGYGLPGDPYERAVEIYDPATGAITQGPAMSRPRSSMAAGVHGGQAYLIGGSKKKGNTRAQTGEVDVFDFATSRWSQGVPMPLPRESMAVVVGDLILVPGGYRSPQGQPEVLMFVPPERTWKTLPPLDRSISAHSTVFLGEHLFLFGDFHDLDSVLAYNLRTRESALLHPGFTGARHTTATVCNNRIYVIGGNRNTETGDELPLVQVFALSAG</sequence>
<dbReference type="PANTHER" id="PTHR45632:SF3">
    <property type="entry name" value="KELCH-LIKE PROTEIN 32"/>
    <property type="match status" value="1"/>
</dbReference>
<keyword evidence="4" id="KW-0413">Isomerase</keyword>
<feature type="signal peptide" evidence="3">
    <location>
        <begin position="1"/>
        <end position="25"/>
    </location>
</feature>
<gene>
    <name evidence="4" type="primary">nanM</name>
    <name evidence="4" type="ORF">Verru16b_02861</name>
</gene>
<dbReference type="EC" id="5.1.3.24" evidence="4"/>
<feature type="chain" id="PRO_5009105358" evidence="3">
    <location>
        <begin position="26"/>
        <end position="321"/>
    </location>
</feature>
<keyword evidence="2" id="KW-0677">Repeat</keyword>
<dbReference type="InterPro" id="IPR015915">
    <property type="entry name" value="Kelch-typ_b-propeller"/>
</dbReference>
<evidence type="ECO:0000313" key="4">
    <source>
        <dbReference type="EMBL" id="AOS45773.1"/>
    </source>
</evidence>
<dbReference type="STRING" id="1838286.Verru16b_02861"/>
<dbReference type="GO" id="GO:0016853">
    <property type="term" value="F:isomerase activity"/>
    <property type="evidence" value="ECO:0007669"/>
    <property type="project" value="UniProtKB-KW"/>
</dbReference>
<evidence type="ECO:0000256" key="1">
    <source>
        <dbReference type="ARBA" id="ARBA00022441"/>
    </source>
</evidence>
<dbReference type="AlphaFoldDB" id="A0A1D8AY09"/>
<evidence type="ECO:0000313" key="5">
    <source>
        <dbReference type="Proteomes" id="UP000095228"/>
    </source>
</evidence>
<reference evidence="4 5" key="1">
    <citation type="submission" date="2016-06" db="EMBL/GenBank/DDBJ databases">
        <title>Three novel species with peptidoglycan cell walls form the new genus Lacunisphaera gen. nov. in the family Opitutaceae of the verrucomicrobial subdivision 4.</title>
        <authorList>
            <person name="Rast P."/>
            <person name="Gloeckner I."/>
            <person name="Jogler M."/>
            <person name="Boedeker C."/>
            <person name="Jeske O."/>
            <person name="Wiegand S."/>
            <person name="Reinhardt R."/>
            <person name="Schumann P."/>
            <person name="Rohde M."/>
            <person name="Spring S."/>
            <person name="Gloeckner F.O."/>
            <person name="Jogler C."/>
        </authorList>
    </citation>
    <scope>NUCLEOTIDE SEQUENCE [LARGE SCALE GENOMIC DNA]</scope>
    <source>
        <strain evidence="4 5">IG16b</strain>
    </source>
</reference>
<keyword evidence="3" id="KW-0732">Signal</keyword>
<evidence type="ECO:0000256" key="3">
    <source>
        <dbReference type="SAM" id="SignalP"/>
    </source>
</evidence>
<protein>
    <submittedName>
        <fullName evidence="4">N-acetylneuraminate epimerase</fullName>
        <ecNumber evidence="4">5.1.3.24</ecNumber>
    </submittedName>
</protein>
<dbReference type="Gene3D" id="2.120.10.80">
    <property type="entry name" value="Kelch-type beta propeller"/>
    <property type="match status" value="2"/>
</dbReference>
<name>A0A1D8AY09_9BACT</name>
<keyword evidence="5" id="KW-1185">Reference proteome</keyword>
<proteinExistence type="predicted"/>
<evidence type="ECO:0000256" key="2">
    <source>
        <dbReference type="ARBA" id="ARBA00022737"/>
    </source>
</evidence>
<dbReference type="Pfam" id="PF24681">
    <property type="entry name" value="Kelch_KLHDC2_KLHL20_DRC7"/>
    <property type="match status" value="1"/>
</dbReference>
<dbReference type="SMART" id="SM00612">
    <property type="entry name" value="Kelch"/>
    <property type="match status" value="4"/>
</dbReference>
<dbReference type="RefSeq" id="WP_069962886.1">
    <property type="nucleotide sequence ID" value="NZ_CP016094.1"/>
</dbReference>
<dbReference type="SUPFAM" id="SSF117281">
    <property type="entry name" value="Kelch motif"/>
    <property type="match status" value="1"/>
</dbReference>
<keyword evidence="1" id="KW-0880">Kelch repeat</keyword>
<dbReference type="OrthoDB" id="8450144at2"/>
<dbReference type="KEGG" id="obg:Verru16b_02861"/>
<dbReference type="EMBL" id="CP016094">
    <property type="protein sequence ID" value="AOS45773.1"/>
    <property type="molecule type" value="Genomic_DNA"/>
</dbReference>
<organism evidence="4 5">
    <name type="scientific">Lacunisphaera limnophila</name>
    <dbReference type="NCBI Taxonomy" id="1838286"/>
    <lineage>
        <taxon>Bacteria</taxon>
        <taxon>Pseudomonadati</taxon>
        <taxon>Verrucomicrobiota</taxon>
        <taxon>Opitutia</taxon>
        <taxon>Opitutales</taxon>
        <taxon>Opitutaceae</taxon>
        <taxon>Lacunisphaera</taxon>
    </lineage>
</organism>
<accession>A0A1D8AY09</accession>
<dbReference type="Proteomes" id="UP000095228">
    <property type="component" value="Chromosome"/>
</dbReference>
<dbReference type="InterPro" id="IPR006652">
    <property type="entry name" value="Kelch_1"/>
</dbReference>